<evidence type="ECO:0000313" key="2">
    <source>
        <dbReference type="Proteomes" id="UP000610960"/>
    </source>
</evidence>
<dbReference type="EMBL" id="BMNL01000002">
    <property type="protein sequence ID" value="GGP20994.1"/>
    <property type="molecule type" value="Genomic_DNA"/>
</dbReference>
<gene>
    <name evidence="1" type="ORF">GCM10007981_11310</name>
</gene>
<dbReference type="InterPro" id="IPR036983">
    <property type="entry name" value="AIM24_sf"/>
</dbReference>
<dbReference type="Pfam" id="PF01987">
    <property type="entry name" value="AIM24"/>
    <property type="match status" value="1"/>
</dbReference>
<comment type="caution">
    <text evidence="1">The sequence shown here is derived from an EMBL/GenBank/DDBJ whole genome shotgun (WGS) entry which is preliminary data.</text>
</comment>
<dbReference type="NCBIfam" id="TIGR00266">
    <property type="entry name" value="TIGR00266 family protein"/>
    <property type="match status" value="1"/>
</dbReference>
<protein>
    <submittedName>
        <fullName evidence="1">Transcriptional regulator</fullName>
    </submittedName>
</protein>
<evidence type="ECO:0000313" key="1">
    <source>
        <dbReference type="EMBL" id="GGP20994.1"/>
    </source>
</evidence>
<name>A0A830GU55_9CREN</name>
<organism evidence="1 2">
    <name type="scientific">Thermocladium modestius</name>
    <dbReference type="NCBI Taxonomy" id="62609"/>
    <lineage>
        <taxon>Archaea</taxon>
        <taxon>Thermoproteota</taxon>
        <taxon>Thermoprotei</taxon>
        <taxon>Thermoproteales</taxon>
        <taxon>Thermoproteaceae</taxon>
        <taxon>Thermocladium</taxon>
    </lineage>
</organism>
<accession>A0A830GU55</accession>
<sequence length="226" mass="23842">MAGFTVMGGDVQHLRVELGPEEAVYAEGGHLVWKSSSVSVRATTGGGLMAGLRRALTGASFFVLELVGPGQADLAGFAPGKIVEVDLDGSRSILAEHRSFLAMEAGVRYDAKLMGLGFGWLGGEGLLMAKLTGTGRVFLHAIGDAVVLDLGLGESIDAEAGHVLAFEEGVGVTISRVGGLRTMIFGEEGLWFAHMKGPGRVWLRTLSRQQMIMGLMPEISKITRST</sequence>
<dbReference type="Gene3D" id="3.60.160.10">
    <property type="entry name" value="Mitochondrial biogenesis AIM24"/>
    <property type="match status" value="1"/>
</dbReference>
<keyword evidence="2" id="KW-1185">Reference proteome</keyword>
<dbReference type="OrthoDB" id="7592at2157"/>
<proteinExistence type="predicted"/>
<dbReference type="SUPFAM" id="SSF51219">
    <property type="entry name" value="TRAP-like"/>
    <property type="match status" value="1"/>
</dbReference>
<reference evidence="1" key="2">
    <citation type="submission" date="2020-09" db="EMBL/GenBank/DDBJ databases">
        <authorList>
            <person name="Sun Q."/>
            <person name="Ohkuma M."/>
        </authorList>
    </citation>
    <scope>NUCLEOTIDE SEQUENCE</scope>
    <source>
        <strain evidence="1">JCM 10088</strain>
    </source>
</reference>
<dbReference type="AlphaFoldDB" id="A0A830GU55"/>
<dbReference type="InterPro" id="IPR002838">
    <property type="entry name" value="AIM24"/>
</dbReference>
<dbReference type="InterPro" id="IPR016031">
    <property type="entry name" value="Trp_RNA-bd_attenuator-like_dom"/>
</dbReference>
<dbReference type="Proteomes" id="UP000610960">
    <property type="component" value="Unassembled WGS sequence"/>
</dbReference>
<dbReference type="RefSeq" id="WP_188596433.1">
    <property type="nucleotide sequence ID" value="NZ_BMNL01000002.1"/>
</dbReference>
<dbReference type="PANTHER" id="PTHR43657">
    <property type="entry name" value="TRYPTOPHAN RNA-BINDING ATTENUATOR PROTEIN-LIKE PROTEIN"/>
    <property type="match status" value="1"/>
</dbReference>
<reference evidence="1" key="1">
    <citation type="journal article" date="2014" name="Int. J. Syst. Evol. Microbiol.">
        <title>Complete genome sequence of Corynebacterium casei LMG S-19264T (=DSM 44701T), isolated from a smear-ripened cheese.</title>
        <authorList>
            <consortium name="US DOE Joint Genome Institute (JGI-PGF)"/>
            <person name="Walter F."/>
            <person name="Albersmeier A."/>
            <person name="Kalinowski J."/>
            <person name="Ruckert C."/>
        </authorList>
    </citation>
    <scope>NUCLEOTIDE SEQUENCE</scope>
    <source>
        <strain evidence="1">JCM 10088</strain>
    </source>
</reference>
<dbReference type="PANTHER" id="PTHR43657:SF1">
    <property type="entry name" value="ALTERED INHERITANCE OF MITOCHONDRIA PROTEIN 24, MITOCHONDRIAL"/>
    <property type="match status" value="1"/>
</dbReference>